<reference evidence="3" key="1">
    <citation type="journal article" date="2016" name="Nature">
        <title>Genome evolution in the allotetraploid frog Xenopus laevis.</title>
        <authorList>
            <person name="Session A.M."/>
            <person name="Uno Y."/>
            <person name="Kwon T."/>
            <person name="Chapman J.A."/>
            <person name="Toyoda A."/>
            <person name="Takahashi S."/>
            <person name="Fukui A."/>
            <person name="Hikosaka A."/>
            <person name="Suzuki A."/>
            <person name="Kondo M."/>
            <person name="van Heeringen S.J."/>
            <person name="Quigley I."/>
            <person name="Heinz S."/>
            <person name="Ogino H."/>
            <person name="Ochi H."/>
            <person name="Hellsten U."/>
            <person name="Lyons J.B."/>
            <person name="Simakov O."/>
            <person name="Putnam N."/>
            <person name="Stites J."/>
            <person name="Kuroki Y."/>
            <person name="Tanaka T."/>
            <person name="Michiue T."/>
            <person name="Watanabe M."/>
            <person name="Bogdanovic O."/>
            <person name="Lister R."/>
            <person name="Georgiou G."/>
            <person name="Paranjpe S.S."/>
            <person name="van Kruijsbergen I."/>
            <person name="Shu S."/>
            <person name="Carlson J."/>
            <person name="Kinoshita T."/>
            <person name="Ohta Y."/>
            <person name="Mawaribuchi S."/>
            <person name="Jenkins J."/>
            <person name="Grimwood J."/>
            <person name="Schmutz J."/>
            <person name="Mitros T."/>
            <person name="Mozaffari S.V."/>
            <person name="Suzuki Y."/>
            <person name="Haramoto Y."/>
            <person name="Yamamoto T.S."/>
            <person name="Takagi C."/>
            <person name="Heald R."/>
            <person name="Miller K."/>
            <person name="Haudenschild C."/>
            <person name="Kitzman J."/>
            <person name="Nakayama T."/>
            <person name="Izutsu Y."/>
            <person name="Robert J."/>
            <person name="Fortriede J."/>
            <person name="Burns K."/>
            <person name="Lotay V."/>
            <person name="Karimi K."/>
            <person name="Yasuoka Y."/>
            <person name="Dichmann D.S."/>
            <person name="Flajnik M.F."/>
            <person name="Houston D.W."/>
            <person name="Shendure J."/>
            <person name="DuPasquier L."/>
            <person name="Vize P.D."/>
            <person name="Zorn A.M."/>
            <person name="Ito M."/>
            <person name="Marcotte E.M."/>
            <person name="Wallingford J.B."/>
            <person name="Ito Y."/>
            <person name="Asashima M."/>
            <person name="Ueno N."/>
            <person name="Matsuda Y."/>
            <person name="Veenstra G.J."/>
            <person name="Fujiyama A."/>
            <person name="Harland R.M."/>
            <person name="Taira M."/>
            <person name="Rokhsar D.S."/>
        </authorList>
    </citation>
    <scope>NUCLEOTIDE SEQUENCE [LARGE SCALE GENOMIC DNA]</scope>
    <source>
        <strain evidence="3">J</strain>
    </source>
</reference>
<evidence type="ECO:0000313" key="3">
    <source>
        <dbReference type="Proteomes" id="UP000694892"/>
    </source>
</evidence>
<dbReference type="EMBL" id="CM004473">
    <property type="protein sequence ID" value="OCT83317.1"/>
    <property type="molecule type" value="Genomic_DNA"/>
</dbReference>
<sequence length="84" mass="9725">MARRYPKPSHSDVYTCNHTNWILPTPVRLNEVSMHHCNKYIILVIQVKSCTVTKVSNKNHIRRSHSSPPIQCCDKDKRTPNSNV</sequence>
<proteinExistence type="predicted"/>
<gene>
    <name evidence="2" type="ORF">XELAEV_18025856mg</name>
</gene>
<evidence type="ECO:0000256" key="1">
    <source>
        <dbReference type="SAM" id="MobiDB-lite"/>
    </source>
</evidence>
<accession>A0A974D1K7</accession>
<organism evidence="2 3">
    <name type="scientific">Xenopus laevis</name>
    <name type="common">African clawed frog</name>
    <dbReference type="NCBI Taxonomy" id="8355"/>
    <lineage>
        <taxon>Eukaryota</taxon>
        <taxon>Metazoa</taxon>
        <taxon>Chordata</taxon>
        <taxon>Craniata</taxon>
        <taxon>Vertebrata</taxon>
        <taxon>Euteleostomi</taxon>
        <taxon>Amphibia</taxon>
        <taxon>Batrachia</taxon>
        <taxon>Anura</taxon>
        <taxon>Pipoidea</taxon>
        <taxon>Pipidae</taxon>
        <taxon>Xenopodinae</taxon>
        <taxon>Xenopus</taxon>
        <taxon>Xenopus</taxon>
    </lineage>
</organism>
<protein>
    <submittedName>
        <fullName evidence="2">Uncharacterized protein</fullName>
    </submittedName>
</protein>
<feature type="compositionally biased region" description="Basic and acidic residues" evidence="1">
    <location>
        <begin position="73"/>
        <end position="84"/>
    </location>
</feature>
<evidence type="ECO:0000313" key="2">
    <source>
        <dbReference type="EMBL" id="OCT83317.1"/>
    </source>
</evidence>
<dbReference type="Proteomes" id="UP000694892">
    <property type="component" value="Chromosome 4S"/>
</dbReference>
<dbReference type="AlphaFoldDB" id="A0A974D1K7"/>
<name>A0A974D1K7_XENLA</name>
<feature type="region of interest" description="Disordered" evidence="1">
    <location>
        <begin position="57"/>
        <end position="84"/>
    </location>
</feature>